<evidence type="ECO:0000313" key="1">
    <source>
        <dbReference type="EMBL" id="DAE24373.1"/>
    </source>
</evidence>
<reference evidence="1" key="1">
    <citation type="journal article" date="2021" name="Proc. Natl. Acad. Sci. U.S.A.">
        <title>A Catalog of Tens of Thousands of Viruses from Human Metagenomes Reveals Hidden Associations with Chronic Diseases.</title>
        <authorList>
            <person name="Tisza M.J."/>
            <person name="Buck C.B."/>
        </authorList>
    </citation>
    <scope>NUCLEOTIDE SEQUENCE</scope>
    <source>
        <strain evidence="1">CtOow3</strain>
    </source>
</reference>
<accession>A0A8S5R063</accession>
<dbReference type="NCBIfam" id="TIGR02126">
    <property type="entry name" value="phgtail_TP901_1"/>
    <property type="match status" value="1"/>
</dbReference>
<dbReference type="PRINTS" id="PR01997">
    <property type="entry name" value="MTP2FAMILY"/>
</dbReference>
<dbReference type="EMBL" id="BK015773">
    <property type="protein sequence ID" value="DAE24373.1"/>
    <property type="molecule type" value="Genomic_DNA"/>
</dbReference>
<protein>
    <submittedName>
        <fullName evidence="1">Major tail protein</fullName>
    </submittedName>
</protein>
<name>A0A8S5R063_9CAUD</name>
<proteinExistence type="predicted"/>
<sequence>MADLILGKDVIAFFRRYADRTKQDAGKVRFQSELSIKQEKNVESTKTKDGVVNSISDGETSGEFKSLAYREDGDTVNMWKEMRKWFKANDKIECWIVDLGSKKQVEGVDKYDVEYYQGYFKNFELSAPSDDKVELSYEVAIDGNGILHTDKLTDTQKQAVESAQYNYHTLEKETDGAGVPV</sequence>
<dbReference type="InterPro" id="IPR022345">
    <property type="entry name" value="Phage_69_Orf23_MTP"/>
</dbReference>
<organism evidence="1">
    <name type="scientific">Siphoviridae sp. ctOow3</name>
    <dbReference type="NCBI Taxonomy" id="2826315"/>
    <lineage>
        <taxon>Viruses</taxon>
        <taxon>Duplodnaviria</taxon>
        <taxon>Heunggongvirae</taxon>
        <taxon>Uroviricota</taxon>
        <taxon>Caudoviricetes</taxon>
    </lineage>
</organism>
<dbReference type="InterPro" id="IPR011855">
    <property type="entry name" value="Phgtail_TP901_1"/>
</dbReference>
<dbReference type="Pfam" id="PF06199">
    <property type="entry name" value="Phage_tail_2"/>
    <property type="match status" value="1"/>
</dbReference>